<accession>A0ACC1YXP3</accession>
<dbReference type="Proteomes" id="UP001164539">
    <property type="component" value="Chromosome 1"/>
</dbReference>
<proteinExistence type="predicted"/>
<reference evidence="1 2" key="1">
    <citation type="journal article" date="2023" name="Science">
        <title>Complex scaffold remodeling in plant triterpene biosynthesis.</title>
        <authorList>
            <person name="De La Pena R."/>
            <person name="Hodgson H."/>
            <person name="Liu J.C."/>
            <person name="Stephenson M.J."/>
            <person name="Martin A.C."/>
            <person name="Owen C."/>
            <person name="Harkess A."/>
            <person name="Leebens-Mack J."/>
            <person name="Jimenez L.E."/>
            <person name="Osbourn A."/>
            <person name="Sattely E.S."/>
        </authorList>
    </citation>
    <scope>NUCLEOTIDE SEQUENCE [LARGE SCALE GENOMIC DNA]</scope>
    <source>
        <strain evidence="2">cv. JPN11</strain>
        <tissue evidence="1">Leaf</tissue>
    </source>
</reference>
<dbReference type="EMBL" id="CM051394">
    <property type="protein sequence ID" value="KAJ4728251.1"/>
    <property type="molecule type" value="Genomic_DNA"/>
</dbReference>
<keyword evidence="2" id="KW-1185">Reference proteome</keyword>
<evidence type="ECO:0000313" key="2">
    <source>
        <dbReference type="Proteomes" id="UP001164539"/>
    </source>
</evidence>
<protein>
    <submittedName>
        <fullName evidence="1">AT-rich interactive domain protein</fullName>
    </submittedName>
</protein>
<comment type="caution">
    <text evidence="1">The sequence shown here is derived from an EMBL/GenBank/DDBJ whole genome shotgun (WGS) entry which is preliminary data.</text>
</comment>
<evidence type="ECO:0000313" key="1">
    <source>
        <dbReference type="EMBL" id="KAJ4728251.1"/>
    </source>
</evidence>
<sequence length="690" mass="78421">MAGWSMVAEGSVLDCVQTTSKQKNLEPNEFRVDLELLLKESEPSPEKLRRCFDQLLQIFLEKICARDSYRPLPPLLGDEQSVDLFKLFLVVRRKGGYGTVSKDNLWDLVTIELGLDSSFSPLVKLVYVKYLNALEGWLGRGLLRDIKDTKSGSSLSGYLMELGPKFKVFLSDSKKRDRVYPHLENVNSELNFVNDVNVCKNDVIAAESGGSEKFVNDEESITKGFSDSTEVAKFCDDGEVKSMVVDLEGDKNGYDAEVNSRLDDVDITKCVVNSSDFRGEYNDEEVKNALVVELKGGKKCVENGQEDAMIVDSSAIEEKKESLSHSEKSVESSSHKRRQESMQKMLSWITGIAKDPCNSVVGSLPDKSKWKCYGNEELWKQVLSYREALFLKRQVDSSGEQSIGQKNQKMHPGMYDDHIGTSYNLRERLSCCKKTFQAGASPKSSSAGTQSDSCKGGMENHDDKELLQTSDSSTAESVFDYDVEKPIPVGPSFQAEVPEWTGVPSESDFKWLGTQVWPLQKVEHKFFIERDPIGKGRQESCGCQFRGSIECVRFHIAERRYRLKLELGSAFHNWKFDKMGEEVMLSWSEEEQKKFKTIVRSNPPSLYRCFWDQIFKSFPYKSREELVSYYFNVFLLQRRAHQNRLTPDNVDSDDDYESESGFSTKSLGHETKKSPSSIFHSPNKKHKRSR</sequence>
<name>A0ACC1YXP3_MELAZ</name>
<gene>
    <name evidence="1" type="ORF">OWV82_001220</name>
</gene>
<organism evidence="1 2">
    <name type="scientific">Melia azedarach</name>
    <name type="common">Chinaberry tree</name>
    <dbReference type="NCBI Taxonomy" id="155640"/>
    <lineage>
        <taxon>Eukaryota</taxon>
        <taxon>Viridiplantae</taxon>
        <taxon>Streptophyta</taxon>
        <taxon>Embryophyta</taxon>
        <taxon>Tracheophyta</taxon>
        <taxon>Spermatophyta</taxon>
        <taxon>Magnoliopsida</taxon>
        <taxon>eudicotyledons</taxon>
        <taxon>Gunneridae</taxon>
        <taxon>Pentapetalae</taxon>
        <taxon>rosids</taxon>
        <taxon>malvids</taxon>
        <taxon>Sapindales</taxon>
        <taxon>Meliaceae</taxon>
        <taxon>Melia</taxon>
    </lineage>
</organism>